<evidence type="ECO:0000256" key="3">
    <source>
        <dbReference type="ARBA" id="ARBA00022840"/>
    </source>
</evidence>
<dbReference type="Gene3D" id="2.30.30.360">
    <property type="entry name" value="Myosin S1 fragment, N-terminal"/>
    <property type="match status" value="1"/>
</dbReference>
<feature type="domain" description="Myosin motor" evidence="8">
    <location>
        <begin position="61"/>
        <end position="594"/>
    </location>
</feature>
<dbReference type="GO" id="GO:0016459">
    <property type="term" value="C:myosin complex"/>
    <property type="evidence" value="ECO:0007669"/>
    <property type="project" value="UniProtKB-KW"/>
</dbReference>
<dbReference type="Proteomes" id="UP000095287">
    <property type="component" value="Unplaced"/>
</dbReference>
<feature type="binding site" evidence="7">
    <location>
        <begin position="155"/>
        <end position="162"/>
    </location>
    <ligand>
        <name>ATP</name>
        <dbReference type="ChEBI" id="CHEBI:30616"/>
    </ligand>
</feature>
<dbReference type="Gene3D" id="1.20.58.530">
    <property type="match status" value="1"/>
</dbReference>
<dbReference type="InterPro" id="IPR008989">
    <property type="entry name" value="Myosin_S1_N"/>
</dbReference>
<keyword evidence="10" id="KW-1185">Reference proteome</keyword>
<evidence type="ECO:0000256" key="4">
    <source>
        <dbReference type="ARBA" id="ARBA00023123"/>
    </source>
</evidence>
<dbReference type="Pfam" id="PF00063">
    <property type="entry name" value="Myosin_head"/>
    <property type="match status" value="4"/>
</dbReference>
<dbReference type="WBParaSite" id="L893_g15963.t1">
    <property type="protein sequence ID" value="L893_g15963.t1"/>
    <property type="gene ID" value="L893_g15963"/>
</dbReference>
<evidence type="ECO:0000259" key="9">
    <source>
        <dbReference type="PROSITE" id="PS51844"/>
    </source>
</evidence>
<dbReference type="AlphaFoldDB" id="A0A1I7YG55"/>
<dbReference type="PROSITE" id="PS51456">
    <property type="entry name" value="MYOSIN_MOTOR"/>
    <property type="match status" value="1"/>
</dbReference>
<dbReference type="PANTHER" id="PTHR13140">
    <property type="entry name" value="MYOSIN"/>
    <property type="match status" value="1"/>
</dbReference>
<feature type="domain" description="Myosin N-terminal SH3-like" evidence="9">
    <location>
        <begin position="6"/>
        <end position="57"/>
    </location>
</feature>
<evidence type="ECO:0000256" key="5">
    <source>
        <dbReference type="ARBA" id="ARBA00023175"/>
    </source>
</evidence>
<evidence type="ECO:0000313" key="10">
    <source>
        <dbReference type="Proteomes" id="UP000095287"/>
    </source>
</evidence>
<name>A0A1I7YG55_9BILA</name>
<dbReference type="GO" id="GO:0007015">
    <property type="term" value="P:actin filament organization"/>
    <property type="evidence" value="ECO:0007669"/>
    <property type="project" value="TreeGrafter"/>
</dbReference>
<dbReference type="InterPro" id="IPR027417">
    <property type="entry name" value="P-loop_NTPase"/>
</dbReference>
<evidence type="ECO:0000256" key="1">
    <source>
        <dbReference type="ARBA" id="ARBA00008314"/>
    </source>
</evidence>
<evidence type="ECO:0000256" key="7">
    <source>
        <dbReference type="PROSITE-ProRule" id="PRU00782"/>
    </source>
</evidence>
<evidence type="ECO:0000256" key="6">
    <source>
        <dbReference type="ARBA" id="ARBA00023203"/>
    </source>
</evidence>
<proteinExistence type="inferred from homology"/>
<comment type="similarity">
    <text evidence="1 7">Belongs to the TRAFAC class myosin-kinesin ATPase superfamily. Myosin family.</text>
</comment>
<dbReference type="Gene3D" id="3.40.850.10">
    <property type="entry name" value="Kinesin motor domain"/>
    <property type="match status" value="2"/>
</dbReference>
<protein>
    <submittedName>
        <fullName evidence="11">Myosin motor domain-containing protein</fullName>
    </submittedName>
</protein>
<accession>A0A1I7YG55</accession>
<keyword evidence="4 7" id="KW-0518">Myosin</keyword>
<sequence length="594" mass="66272">MSVEEVSDQLVWAPDAKEGFVLASIVDLGADEITVQVVDDESTQIIARYDAVFPAEDDLRKDVDDNCALMYLNEGTLLNNCRMRYARGQIYTYVANILISINPYESIPELYSQETIRKYQGKSLGALPPHIFAIADKAYRDMKRLRESQSVIVSGESGAGKTESQKCILRYLCENWGSAAGNYLKSGCTQFFGSSSSQQSVPQSALSSDCKSGGFLEDSMVDDFADFQRLSKALEDLGIQVNSIFDTIAALLHLGNVRFVENTEDSRGGCMIDPTAEDSLATAAQLLGLNDYELRNGLVSRMMQPTKGGVKGSIIMVPLKMHEANAARDALAKAIYSRLFDFVVASINQKIPFGESQNYIGLYAKEGLNVPKIEYSDNQDCIDLFEMRPMGLLDILDEESKLPRPTPQHFTAAVHETHAKHIRLTTPRKSKLREDREMRDDEGFIVKHYAGSVCYQTALFLEKNNDALHQSLEFIMEQSETPLLQQLFKKTTPVTNGLALPRGKGSNKLSVASGTHFVRCIKPNEEMKPGQFEGARILSQLKCAGMISVLKLMQKGYPSRTMFADLYAMYKSLLPPRLSRLDARLFCKVRWRPS</sequence>
<reference evidence="11" key="1">
    <citation type="submission" date="2016-11" db="UniProtKB">
        <authorList>
            <consortium name="WormBaseParasite"/>
        </authorList>
    </citation>
    <scope>IDENTIFICATION</scope>
</reference>
<evidence type="ECO:0000256" key="2">
    <source>
        <dbReference type="ARBA" id="ARBA00022741"/>
    </source>
</evidence>
<dbReference type="GO" id="GO:0030139">
    <property type="term" value="C:endocytic vesicle"/>
    <property type="evidence" value="ECO:0007669"/>
    <property type="project" value="TreeGrafter"/>
</dbReference>
<dbReference type="GO" id="GO:0005886">
    <property type="term" value="C:plasma membrane"/>
    <property type="evidence" value="ECO:0007669"/>
    <property type="project" value="TreeGrafter"/>
</dbReference>
<dbReference type="InterPro" id="IPR001609">
    <property type="entry name" value="Myosin_head_motor_dom-like"/>
</dbReference>
<dbReference type="GO" id="GO:0051015">
    <property type="term" value="F:actin filament binding"/>
    <property type="evidence" value="ECO:0007669"/>
    <property type="project" value="InterPro"/>
</dbReference>
<dbReference type="GO" id="GO:0000146">
    <property type="term" value="F:microfilament motor activity"/>
    <property type="evidence" value="ECO:0007669"/>
    <property type="project" value="TreeGrafter"/>
</dbReference>
<keyword evidence="5 7" id="KW-0505">Motor protein</keyword>
<dbReference type="GO" id="GO:0005524">
    <property type="term" value="F:ATP binding"/>
    <property type="evidence" value="ECO:0007669"/>
    <property type="project" value="UniProtKB-UniRule"/>
</dbReference>
<dbReference type="PRINTS" id="PR00193">
    <property type="entry name" value="MYOSINHEAVY"/>
</dbReference>
<dbReference type="PROSITE" id="PS51844">
    <property type="entry name" value="SH3_LIKE"/>
    <property type="match status" value="1"/>
</dbReference>
<keyword evidence="6 7" id="KW-0009">Actin-binding</keyword>
<feature type="region of interest" description="Actin-binding" evidence="7">
    <location>
        <begin position="503"/>
        <end position="525"/>
    </location>
</feature>
<dbReference type="SUPFAM" id="SSF52540">
    <property type="entry name" value="P-loop containing nucleoside triphosphate hydrolases"/>
    <property type="match status" value="1"/>
</dbReference>
<dbReference type="Pfam" id="PF02736">
    <property type="entry name" value="Myosin_N"/>
    <property type="match status" value="1"/>
</dbReference>
<dbReference type="PANTHER" id="PTHR13140:SF745">
    <property type="entry name" value="UNCONVENTIONAL MYOSIN-VI"/>
    <property type="match status" value="1"/>
</dbReference>
<dbReference type="InterPro" id="IPR036961">
    <property type="entry name" value="Kinesin_motor_dom_sf"/>
</dbReference>
<dbReference type="SMART" id="SM00242">
    <property type="entry name" value="MYSc"/>
    <property type="match status" value="1"/>
</dbReference>
<evidence type="ECO:0000313" key="11">
    <source>
        <dbReference type="WBParaSite" id="L893_g15963.t1"/>
    </source>
</evidence>
<dbReference type="Gene3D" id="1.20.120.720">
    <property type="entry name" value="Myosin VI head, motor domain, U50 subdomain"/>
    <property type="match status" value="1"/>
</dbReference>
<dbReference type="InterPro" id="IPR004009">
    <property type="entry name" value="SH3_Myosin"/>
</dbReference>
<dbReference type="GO" id="GO:0030048">
    <property type="term" value="P:actin filament-based movement"/>
    <property type="evidence" value="ECO:0007669"/>
    <property type="project" value="TreeGrafter"/>
</dbReference>
<keyword evidence="3 7" id="KW-0067">ATP-binding</keyword>
<evidence type="ECO:0000259" key="8">
    <source>
        <dbReference type="PROSITE" id="PS51456"/>
    </source>
</evidence>
<organism evidence="10 11">
    <name type="scientific">Steinernema glaseri</name>
    <dbReference type="NCBI Taxonomy" id="37863"/>
    <lineage>
        <taxon>Eukaryota</taxon>
        <taxon>Metazoa</taxon>
        <taxon>Ecdysozoa</taxon>
        <taxon>Nematoda</taxon>
        <taxon>Chromadorea</taxon>
        <taxon>Rhabditida</taxon>
        <taxon>Tylenchina</taxon>
        <taxon>Panagrolaimomorpha</taxon>
        <taxon>Strongyloidoidea</taxon>
        <taxon>Steinernematidae</taxon>
        <taxon>Steinernema</taxon>
    </lineage>
</organism>
<keyword evidence="2 7" id="KW-0547">Nucleotide-binding</keyword>